<gene>
    <name evidence="1" type="ORF">EXM22_07980</name>
</gene>
<protein>
    <submittedName>
        <fullName evidence="1">Uncharacterized protein</fullName>
    </submittedName>
</protein>
<dbReference type="Proteomes" id="UP000324209">
    <property type="component" value="Chromosome"/>
</dbReference>
<dbReference type="EMBL" id="CP036150">
    <property type="protein sequence ID" value="QEN07927.1"/>
    <property type="molecule type" value="Genomic_DNA"/>
</dbReference>
<proteinExistence type="predicted"/>
<evidence type="ECO:0000313" key="1">
    <source>
        <dbReference type="EMBL" id="QEN07927.1"/>
    </source>
</evidence>
<organism evidence="1 2">
    <name type="scientific">Oceanispirochaeta crateris</name>
    <dbReference type="NCBI Taxonomy" id="2518645"/>
    <lineage>
        <taxon>Bacteria</taxon>
        <taxon>Pseudomonadati</taxon>
        <taxon>Spirochaetota</taxon>
        <taxon>Spirochaetia</taxon>
        <taxon>Spirochaetales</taxon>
        <taxon>Spirochaetaceae</taxon>
        <taxon>Oceanispirochaeta</taxon>
    </lineage>
</organism>
<dbReference type="OrthoDB" id="370621at2"/>
<reference evidence="1 2" key="1">
    <citation type="submission" date="2019-02" db="EMBL/GenBank/DDBJ databases">
        <title>Complete Genome Sequence and Methylome Analysis of free living Spirochaetas.</title>
        <authorList>
            <person name="Fomenkov A."/>
            <person name="Dubinina G."/>
            <person name="Leshcheva N."/>
            <person name="Mikheeva N."/>
            <person name="Grabovich M."/>
            <person name="Vincze T."/>
            <person name="Roberts R.J."/>
        </authorList>
    </citation>
    <scope>NUCLEOTIDE SEQUENCE [LARGE SCALE GENOMIC DNA]</scope>
    <source>
        <strain evidence="1 2">K2</strain>
    </source>
</reference>
<dbReference type="Pfam" id="PF19553">
    <property type="entry name" value="DUF6076"/>
    <property type="match status" value="1"/>
</dbReference>
<evidence type="ECO:0000313" key="2">
    <source>
        <dbReference type="Proteomes" id="UP000324209"/>
    </source>
</evidence>
<accession>A0A5C1QKC5</accession>
<name>A0A5C1QKC5_9SPIO</name>
<sequence>MEQNDTAIYKKCINCGRYCPEAIMIVGQFCCEDCADQFRRCPHCGKYFILTDDQEQMFCSTSCQNAEKTYTPGEKE</sequence>
<keyword evidence="2" id="KW-1185">Reference proteome</keyword>
<dbReference type="KEGG" id="ock:EXM22_07980"/>
<dbReference type="AlphaFoldDB" id="A0A5C1QKC5"/>
<dbReference type="RefSeq" id="WP_149486007.1">
    <property type="nucleotide sequence ID" value="NZ_CP036150.1"/>
</dbReference>
<dbReference type="InterPro" id="IPR045722">
    <property type="entry name" value="DUF6076"/>
</dbReference>